<keyword evidence="3" id="KW-1185">Reference proteome</keyword>
<keyword evidence="2" id="KW-0808">Transferase</keyword>
<dbReference type="GO" id="GO:0016020">
    <property type="term" value="C:membrane"/>
    <property type="evidence" value="ECO:0007669"/>
    <property type="project" value="InterPro"/>
</dbReference>
<dbReference type="AlphaFoldDB" id="A0A7X4GIG9"/>
<keyword evidence="1" id="KW-0472">Membrane</keyword>
<gene>
    <name evidence="2" type="ORF">GR702_13800</name>
</gene>
<proteinExistence type="predicted"/>
<sequence length="225" mass="25186">MQDNRIAPPARIQRNVLAIGERRLLNWLCAHMPAWVKPDLLTALGMVGAVLIFAGYATSLLDEDWLWLCMPGYLLHWFGDSMDGSLARFRHIERPRYGYFLDHSCDGIATFLILLGIGVSPYVRLEVSLIAMIGYLLLCIHAFLAVRVLGEMRLSYLSAGPTELRLILISLTFSMLILGDKQRDMEAMTGFDWFVGAVGVVLIGLFLTQTFKSARKLARIEPPAA</sequence>
<dbReference type="EMBL" id="WVTD01000010">
    <property type="protein sequence ID" value="MYL98836.1"/>
    <property type="molecule type" value="Genomic_DNA"/>
</dbReference>
<protein>
    <submittedName>
        <fullName evidence="2">CDP-alcohol phosphatidyltransferase family protein</fullName>
    </submittedName>
</protein>
<evidence type="ECO:0000313" key="3">
    <source>
        <dbReference type="Proteomes" id="UP000465810"/>
    </source>
</evidence>
<feature type="transmembrane region" description="Helical" evidence="1">
    <location>
        <begin position="191"/>
        <end position="211"/>
    </location>
</feature>
<evidence type="ECO:0000313" key="2">
    <source>
        <dbReference type="EMBL" id="MYL98836.1"/>
    </source>
</evidence>
<evidence type="ECO:0000256" key="1">
    <source>
        <dbReference type="SAM" id="Phobius"/>
    </source>
</evidence>
<dbReference type="InterPro" id="IPR043130">
    <property type="entry name" value="CDP-OH_PTrfase_TM_dom"/>
</dbReference>
<comment type="caution">
    <text evidence="2">The sequence shown here is derived from an EMBL/GenBank/DDBJ whole genome shotgun (WGS) entry which is preliminary data.</text>
</comment>
<dbReference type="RefSeq" id="WP_160986475.1">
    <property type="nucleotide sequence ID" value="NZ_WVTD01000010.1"/>
</dbReference>
<dbReference type="Gene3D" id="1.20.120.1760">
    <property type="match status" value="1"/>
</dbReference>
<dbReference type="GO" id="GO:0008654">
    <property type="term" value="P:phospholipid biosynthetic process"/>
    <property type="evidence" value="ECO:0007669"/>
    <property type="project" value="InterPro"/>
</dbReference>
<dbReference type="Proteomes" id="UP000465810">
    <property type="component" value="Unassembled WGS sequence"/>
</dbReference>
<dbReference type="Pfam" id="PF01066">
    <property type="entry name" value="CDP-OH_P_transf"/>
    <property type="match status" value="1"/>
</dbReference>
<keyword evidence="1" id="KW-0812">Transmembrane</keyword>
<organism evidence="2 3">
    <name type="scientific">Novosphingobium silvae</name>
    <dbReference type="NCBI Taxonomy" id="2692619"/>
    <lineage>
        <taxon>Bacteria</taxon>
        <taxon>Pseudomonadati</taxon>
        <taxon>Pseudomonadota</taxon>
        <taxon>Alphaproteobacteria</taxon>
        <taxon>Sphingomonadales</taxon>
        <taxon>Sphingomonadaceae</taxon>
        <taxon>Novosphingobium</taxon>
    </lineage>
</organism>
<feature type="transmembrane region" description="Helical" evidence="1">
    <location>
        <begin position="40"/>
        <end position="59"/>
    </location>
</feature>
<feature type="transmembrane region" description="Helical" evidence="1">
    <location>
        <begin position="129"/>
        <end position="150"/>
    </location>
</feature>
<keyword evidence="1" id="KW-1133">Transmembrane helix</keyword>
<name>A0A7X4GIG9_9SPHN</name>
<accession>A0A7X4GIG9</accession>
<dbReference type="GO" id="GO:0016780">
    <property type="term" value="F:phosphotransferase activity, for other substituted phosphate groups"/>
    <property type="evidence" value="ECO:0007669"/>
    <property type="project" value="InterPro"/>
</dbReference>
<feature type="transmembrane region" description="Helical" evidence="1">
    <location>
        <begin position="162"/>
        <end position="179"/>
    </location>
</feature>
<dbReference type="InterPro" id="IPR000462">
    <property type="entry name" value="CDP-OH_P_trans"/>
</dbReference>
<reference evidence="2 3" key="1">
    <citation type="submission" date="2019-12" db="EMBL/GenBank/DDBJ databases">
        <authorList>
            <person name="Feng G."/>
            <person name="Zhu H."/>
        </authorList>
    </citation>
    <scope>NUCLEOTIDE SEQUENCE [LARGE SCALE GENOMIC DNA]</scope>
    <source>
        <strain evidence="2 3">FGD1</strain>
    </source>
</reference>